<feature type="chain" id="PRO_5045262902" evidence="1">
    <location>
        <begin position="21"/>
        <end position="738"/>
    </location>
</feature>
<evidence type="ECO:0000313" key="4">
    <source>
        <dbReference type="Proteomes" id="UP001615550"/>
    </source>
</evidence>
<dbReference type="PROSITE" id="PS50215">
    <property type="entry name" value="ADAM_MEPRO"/>
    <property type="match status" value="1"/>
</dbReference>
<keyword evidence="1" id="KW-0732">Signal</keyword>
<dbReference type="Gene3D" id="3.40.390.10">
    <property type="entry name" value="Collagenase (Catalytic Domain)"/>
    <property type="match status" value="1"/>
</dbReference>
<reference evidence="3 4" key="1">
    <citation type="submission" date="2024-08" db="EMBL/GenBank/DDBJ databases">
        <title>Draft Genome Sequence of Legionella lytica strain DSB2004, Isolated From a Fire Sprinkler System.</title>
        <authorList>
            <person name="Everhart A.D."/>
            <person name="Kidane D.T."/>
            <person name="Farone A.L."/>
            <person name="Farone M.B."/>
        </authorList>
    </citation>
    <scope>NUCLEOTIDE SEQUENCE [LARGE SCALE GENOMIC DNA]</scope>
    <source>
        <strain evidence="3 4">DSB2004</strain>
    </source>
</reference>
<feature type="domain" description="Peptidase M12B" evidence="2">
    <location>
        <begin position="204"/>
        <end position="416"/>
    </location>
</feature>
<organism evidence="3 4">
    <name type="scientific">Legionella lytica</name>
    <dbReference type="NCBI Taxonomy" id="96232"/>
    <lineage>
        <taxon>Bacteria</taxon>
        <taxon>Pseudomonadati</taxon>
        <taxon>Pseudomonadota</taxon>
        <taxon>Gammaproteobacteria</taxon>
        <taxon>Legionellales</taxon>
        <taxon>Legionellaceae</taxon>
        <taxon>Legionella</taxon>
    </lineage>
</organism>
<dbReference type="Pfam" id="PF13583">
    <property type="entry name" value="Reprolysin_4"/>
    <property type="match status" value="1"/>
</dbReference>
<keyword evidence="4" id="KW-1185">Reference proteome</keyword>
<dbReference type="EMBL" id="JBGORX010000005">
    <property type="protein sequence ID" value="MFJ1269330.1"/>
    <property type="molecule type" value="Genomic_DNA"/>
</dbReference>
<evidence type="ECO:0000259" key="2">
    <source>
        <dbReference type="PROSITE" id="PS50215"/>
    </source>
</evidence>
<feature type="signal peptide" evidence="1">
    <location>
        <begin position="1"/>
        <end position="20"/>
    </location>
</feature>
<proteinExistence type="predicted"/>
<dbReference type="RefSeq" id="WP_400188154.1">
    <property type="nucleotide sequence ID" value="NZ_JBGORX010000005.1"/>
</dbReference>
<dbReference type="PANTHER" id="PTHR11905:SF159">
    <property type="entry name" value="ADAM METALLOPROTEASE"/>
    <property type="match status" value="1"/>
</dbReference>
<dbReference type="InterPro" id="IPR024079">
    <property type="entry name" value="MetalloPept_cat_dom_sf"/>
</dbReference>
<evidence type="ECO:0000313" key="3">
    <source>
        <dbReference type="EMBL" id="MFJ1269330.1"/>
    </source>
</evidence>
<name>A0ABW8D9D8_9GAMM</name>
<dbReference type="PANTHER" id="PTHR11905">
    <property type="entry name" value="ADAM A DISINTEGRIN AND METALLOPROTEASE DOMAIN"/>
    <property type="match status" value="1"/>
</dbReference>
<dbReference type="SUPFAM" id="SSF55486">
    <property type="entry name" value="Metalloproteases ('zincins'), catalytic domain"/>
    <property type="match status" value="1"/>
</dbReference>
<protein>
    <submittedName>
        <fullName evidence="3">Reprolysin-like metallopeptidase</fullName>
    </submittedName>
</protein>
<comment type="caution">
    <text evidence="3">The sequence shown here is derived from an EMBL/GenBank/DDBJ whole genome shotgun (WGS) entry which is preliminary data.</text>
</comment>
<gene>
    <name evidence="3" type="ORF">ACD661_12250</name>
</gene>
<dbReference type="InterPro" id="IPR001590">
    <property type="entry name" value="Peptidase_M12B"/>
</dbReference>
<sequence length="738" mass="79967">MMTRTLLTTLLALFVSIAFAQDQIVDNFFTDVNPATLSAQNKKNVRATQYRLIHIDLSQLYAELENVPHRDGLKSGVGTQIALPLPDGSSKLYRIVENSTLHPELSARYPTIKTYDAYGVTDPSEFVKLDLTAQGFHSMILRPGKSPVFIDPLGKDKHQYYVVYKKKDFIGRSHFKCNVHGTNIGIKTLAHSASFAQFNACQLKTYRLAMAATAQYTQFHGGTVNDALSAQTTTMNRVNGIYEIDMAITMQIIANNDQIIFTDPATQPYTSGNIDKLLVENQETVDRIIGSNNYDIGHVVDAAGSGLAWLRSVCNNEVKAMGTTGKARPIDDPFDVDYVAHEMGHQFGAEHVQNNACNRNDPTAVEPGSGSTIMAYAGICPPNVQSSSDSYFNGTSLKQMGDFVSSAEHNCPVTTPIPSAPIIHQTNGGVSIPAKTPFALTAVASPGSAGSTVTYTWEQLDNEISPQPPVDTARGGPNFRSFSPQTNPTRYFPKLSALVNGGPFTWEVLSSVSRPMNFRVTTRANTPVGSCNAYIDTQIKIDGNAGPFTVINPSAANIQWAGQSLQTVRWDVANTNTFPVGALSVNVFLSTDGGISYPTPLVVGTSNNGHVDLCVPNINTMTARVMVQASNGTFFNISKNNFSIVATPPKAPVLTGADRNRMNTKEAFVLFADCLPTTNMTYLVNGLPGATVKLDLQHRRFVIGNILTPKRVRNVTITAVDETNVGRTSNPITIPSIL</sequence>
<dbReference type="Proteomes" id="UP001615550">
    <property type="component" value="Unassembled WGS sequence"/>
</dbReference>
<evidence type="ECO:0000256" key="1">
    <source>
        <dbReference type="SAM" id="SignalP"/>
    </source>
</evidence>
<accession>A0ABW8D9D8</accession>